<dbReference type="InterPro" id="IPR043604">
    <property type="entry name" value="DUF883_N"/>
</dbReference>
<evidence type="ECO:0000256" key="4">
    <source>
        <dbReference type="ARBA" id="ARBA00022519"/>
    </source>
</evidence>
<organism evidence="10 11">
    <name type="scientific">Escherichia coli</name>
    <dbReference type="NCBI Taxonomy" id="562"/>
    <lineage>
        <taxon>Bacteria</taxon>
        <taxon>Pseudomonadati</taxon>
        <taxon>Pseudomonadota</taxon>
        <taxon>Gammaproteobacteria</taxon>
        <taxon>Enterobacterales</taxon>
        <taxon>Enterobacteriaceae</taxon>
        <taxon>Escherichia</taxon>
    </lineage>
</organism>
<dbReference type="NCBIfam" id="NF007709">
    <property type="entry name" value="PRK10404.1"/>
    <property type="match status" value="1"/>
</dbReference>
<dbReference type="InterPro" id="IPR043605">
    <property type="entry name" value="DUF883_C"/>
</dbReference>
<dbReference type="GO" id="GO:0005886">
    <property type="term" value="C:plasma membrane"/>
    <property type="evidence" value="ECO:0007669"/>
    <property type="project" value="UniProtKB-SubCell"/>
</dbReference>
<keyword evidence="4" id="KW-0997">Cell inner membrane</keyword>
<evidence type="ECO:0000256" key="5">
    <source>
        <dbReference type="ARBA" id="ARBA00022692"/>
    </source>
</evidence>
<evidence type="ECO:0000256" key="6">
    <source>
        <dbReference type="ARBA" id="ARBA00022989"/>
    </source>
</evidence>
<name>A0A2X3K576_ECOLX</name>
<gene>
    <name evidence="10" type="primary">elaB</name>
    <name evidence="10" type="ORF">NCTC8009_03386</name>
</gene>
<comment type="subcellular location">
    <subcellularLocation>
        <location evidence="1">Cell inner membrane</location>
        <topology evidence="1">Single-pass membrane protein</topology>
    </subcellularLocation>
</comment>
<dbReference type="GO" id="GO:0043022">
    <property type="term" value="F:ribosome binding"/>
    <property type="evidence" value="ECO:0007669"/>
    <property type="project" value="InterPro"/>
</dbReference>
<dbReference type="Pfam" id="PF05957">
    <property type="entry name" value="DUF883"/>
    <property type="match status" value="1"/>
</dbReference>
<dbReference type="EMBL" id="UARW01000010">
    <property type="protein sequence ID" value="SQD02911.1"/>
    <property type="molecule type" value="Genomic_DNA"/>
</dbReference>
<accession>A0A2X3K576</accession>
<proteinExistence type="inferred from homology"/>
<evidence type="ECO:0000259" key="8">
    <source>
        <dbReference type="Pfam" id="PF05957"/>
    </source>
</evidence>
<keyword evidence="7" id="KW-0472">Membrane</keyword>
<keyword evidence="5" id="KW-0812">Transmembrane</keyword>
<dbReference type="AlphaFoldDB" id="A0A2X3K576"/>
<dbReference type="Pfam" id="PF19029">
    <property type="entry name" value="DUF883_C"/>
    <property type="match status" value="1"/>
</dbReference>
<evidence type="ECO:0000313" key="11">
    <source>
        <dbReference type="Proteomes" id="UP000250991"/>
    </source>
</evidence>
<keyword evidence="6" id="KW-1133">Transmembrane helix</keyword>
<evidence type="ECO:0000256" key="7">
    <source>
        <dbReference type="ARBA" id="ARBA00023136"/>
    </source>
</evidence>
<evidence type="ECO:0000256" key="3">
    <source>
        <dbReference type="ARBA" id="ARBA00022475"/>
    </source>
</evidence>
<evidence type="ECO:0000313" key="10">
    <source>
        <dbReference type="EMBL" id="SQD02911.1"/>
    </source>
</evidence>
<dbReference type="PANTHER" id="PTHR35893">
    <property type="entry name" value="INNER MEMBRANE PROTEIN-RELATED"/>
    <property type="match status" value="1"/>
</dbReference>
<evidence type="ECO:0000259" key="9">
    <source>
        <dbReference type="Pfam" id="PF19029"/>
    </source>
</evidence>
<evidence type="ECO:0000256" key="2">
    <source>
        <dbReference type="ARBA" id="ARBA00010423"/>
    </source>
</evidence>
<feature type="domain" description="DUF883" evidence="8">
    <location>
        <begin position="10"/>
        <end position="59"/>
    </location>
</feature>
<sequence length="166" mass="18499">MSNQFGDTRIDDDLTLLSETLEEVLRSSGDPADQKYVELKARAEKALDDVKKRVSQASDSYYYRAKQAVYRADDYVHEKPWQGIGVGAAVGLVLGLFAGTPLKPPYTGVLHFFCSTPYNVRLLTGRGPRAITYYGAGKSTAPFVARDSGDTRHSGYRYSFPSQRRF</sequence>
<comment type="similarity">
    <text evidence="2">Belongs to the ElaB/YgaM/YqjD family.</text>
</comment>
<dbReference type="InterPro" id="IPR010279">
    <property type="entry name" value="YqjD/ElaB"/>
</dbReference>
<feature type="domain" description="DUF883" evidence="9">
    <location>
        <begin position="72"/>
        <end position="96"/>
    </location>
</feature>
<dbReference type="Proteomes" id="UP000250991">
    <property type="component" value="Unassembled WGS sequence"/>
</dbReference>
<reference evidence="10 11" key="1">
    <citation type="submission" date="2018-06" db="EMBL/GenBank/DDBJ databases">
        <authorList>
            <consortium name="Pathogen Informatics"/>
            <person name="Doyle S."/>
        </authorList>
    </citation>
    <scope>NUCLEOTIDE SEQUENCE [LARGE SCALE GENOMIC DNA]</scope>
    <source>
        <strain evidence="10 11">NCTC8009</strain>
    </source>
</reference>
<protein>
    <submittedName>
        <fullName evidence="10">Regulatory protein AmpE</fullName>
    </submittedName>
</protein>
<evidence type="ECO:0000256" key="1">
    <source>
        <dbReference type="ARBA" id="ARBA00004377"/>
    </source>
</evidence>
<dbReference type="PANTHER" id="PTHR35893:SF1">
    <property type="entry name" value="PROTEIN ELAB"/>
    <property type="match status" value="1"/>
</dbReference>
<dbReference type="STRING" id="585034.ECIAI1_2344"/>
<keyword evidence="3" id="KW-1003">Cell membrane</keyword>